<feature type="compositionally biased region" description="Low complexity" evidence="1">
    <location>
        <begin position="114"/>
        <end position="135"/>
    </location>
</feature>
<dbReference type="SUPFAM" id="SSF102712">
    <property type="entry name" value="JAB1/MPN domain"/>
    <property type="match status" value="1"/>
</dbReference>
<feature type="compositionally biased region" description="Basic residues" evidence="1">
    <location>
        <begin position="82"/>
        <end position="109"/>
    </location>
</feature>
<feature type="domain" description="MPN" evidence="2">
    <location>
        <begin position="180"/>
        <end position="319"/>
    </location>
</feature>
<feature type="compositionally biased region" description="Low complexity" evidence="1">
    <location>
        <begin position="23"/>
        <end position="38"/>
    </location>
</feature>
<reference evidence="3" key="2">
    <citation type="journal article" date="2022" name="Res Sq">
        <title>Comparative Genomics Reveals Insights into the Divergent Evolution of Astigmatic Mites and Household Pest Adaptations.</title>
        <authorList>
            <person name="Xiong Q."/>
            <person name="Wan A.T.-Y."/>
            <person name="Liu X.-Y."/>
            <person name="Fung C.S.-H."/>
            <person name="Xiao X."/>
            <person name="Malainual N."/>
            <person name="Hou J."/>
            <person name="Wang L."/>
            <person name="Wang M."/>
            <person name="Yang K."/>
            <person name="Cui Y."/>
            <person name="Leung E."/>
            <person name="Nong W."/>
            <person name="Shin S.-K."/>
            <person name="Au S."/>
            <person name="Jeong K.Y."/>
            <person name="Chew F.T."/>
            <person name="Hui J."/>
            <person name="Leung T.F."/>
            <person name="Tungtrongchitr A."/>
            <person name="Zhong N."/>
            <person name="Liu Z."/>
            <person name="Tsui S."/>
        </authorList>
    </citation>
    <scope>NUCLEOTIDE SEQUENCE</scope>
    <source>
        <strain evidence="3">Derf</strain>
        <tissue evidence="3">Whole organism</tissue>
    </source>
</reference>
<evidence type="ECO:0000259" key="2">
    <source>
        <dbReference type="PROSITE" id="PS50249"/>
    </source>
</evidence>
<evidence type="ECO:0000256" key="1">
    <source>
        <dbReference type="SAM" id="MobiDB-lite"/>
    </source>
</evidence>
<dbReference type="PROSITE" id="PS50249">
    <property type="entry name" value="MPN"/>
    <property type="match status" value="1"/>
</dbReference>
<gene>
    <name evidence="3" type="primary">MYSM1</name>
    <name evidence="3" type="ORF">DERF_000119</name>
</gene>
<dbReference type="InterPro" id="IPR000555">
    <property type="entry name" value="JAMM/MPN+_dom"/>
</dbReference>
<keyword evidence="4" id="KW-1185">Reference proteome</keyword>
<dbReference type="GO" id="GO:0008237">
    <property type="term" value="F:metallopeptidase activity"/>
    <property type="evidence" value="ECO:0007669"/>
    <property type="project" value="InterPro"/>
</dbReference>
<feature type="region of interest" description="Disordered" evidence="1">
    <location>
        <begin position="23"/>
        <end position="139"/>
    </location>
</feature>
<protein>
    <submittedName>
        <fullName evidence="3">Myb-like, SWIRM and MPN domains 1</fullName>
    </submittedName>
</protein>
<dbReference type="Pfam" id="PF01398">
    <property type="entry name" value="JAB"/>
    <property type="match status" value="1"/>
</dbReference>
<dbReference type="Proteomes" id="UP000790347">
    <property type="component" value="Unassembled WGS sequence"/>
</dbReference>
<dbReference type="InterPro" id="IPR050242">
    <property type="entry name" value="JAMM_MPN+_peptidase_M67A"/>
</dbReference>
<dbReference type="Gene3D" id="3.40.140.10">
    <property type="entry name" value="Cytidine Deaminase, domain 2"/>
    <property type="match status" value="1"/>
</dbReference>
<feature type="compositionally biased region" description="Low complexity" evidence="1">
    <location>
        <begin position="64"/>
        <end position="81"/>
    </location>
</feature>
<comment type="caution">
    <text evidence="3">The sequence shown here is derived from an EMBL/GenBank/DDBJ whole genome shotgun (WGS) entry which is preliminary data.</text>
</comment>
<proteinExistence type="predicted"/>
<reference evidence="3" key="1">
    <citation type="submission" date="2013-05" db="EMBL/GenBank/DDBJ databases">
        <authorList>
            <person name="Yim A.K.Y."/>
            <person name="Chan T.F."/>
            <person name="Ji K.M."/>
            <person name="Liu X.Y."/>
            <person name="Zhou J.W."/>
            <person name="Li R.Q."/>
            <person name="Yang K.Y."/>
            <person name="Li J."/>
            <person name="Li M."/>
            <person name="Law P.T.W."/>
            <person name="Wu Y.L."/>
            <person name="Cai Z.L."/>
            <person name="Qin H."/>
            <person name="Bao Y."/>
            <person name="Leung R.K.K."/>
            <person name="Ng P.K.S."/>
            <person name="Zou J."/>
            <person name="Zhong X.J."/>
            <person name="Ran P.X."/>
            <person name="Zhong N.S."/>
            <person name="Liu Z.G."/>
            <person name="Tsui S.K.W."/>
        </authorList>
    </citation>
    <scope>NUCLEOTIDE SEQUENCE</scope>
    <source>
        <strain evidence="3">Derf</strain>
        <tissue evidence="3">Whole organism</tissue>
    </source>
</reference>
<evidence type="ECO:0000313" key="4">
    <source>
        <dbReference type="Proteomes" id="UP000790347"/>
    </source>
</evidence>
<organism evidence="3 4">
    <name type="scientific">Dermatophagoides farinae</name>
    <name type="common">American house dust mite</name>
    <dbReference type="NCBI Taxonomy" id="6954"/>
    <lineage>
        <taxon>Eukaryota</taxon>
        <taxon>Metazoa</taxon>
        <taxon>Ecdysozoa</taxon>
        <taxon>Arthropoda</taxon>
        <taxon>Chelicerata</taxon>
        <taxon>Arachnida</taxon>
        <taxon>Acari</taxon>
        <taxon>Acariformes</taxon>
        <taxon>Sarcoptiformes</taxon>
        <taxon>Astigmata</taxon>
        <taxon>Psoroptidia</taxon>
        <taxon>Analgoidea</taxon>
        <taxon>Pyroglyphidae</taxon>
        <taxon>Dermatophagoidinae</taxon>
        <taxon>Dermatophagoides</taxon>
    </lineage>
</organism>
<feature type="compositionally biased region" description="Polar residues" evidence="1">
    <location>
        <begin position="39"/>
        <end position="51"/>
    </location>
</feature>
<dbReference type="PANTHER" id="PTHR10410">
    <property type="entry name" value="EUKARYOTIC TRANSLATION INITIATION FACTOR 3 -RELATED"/>
    <property type="match status" value="1"/>
</dbReference>
<dbReference type="InterPro" id="IPR037518">
    <property type="entry name" value="MPN"/>
</dbReference>
<sequence length="539" mass="61929">MGKIAAIVDNNVNIIKTNDLNNNHQQQQSSEQNSNDNSKLNGFMSTLSNNIPKHKQKSKPALSNKTNGKIVVKNNKTIVKSKNIKNGKQLKSKRRRQRNSNKNKNKKLSKMNGSTISNASAITTSSANETNNSNNQKKISSYQDQTNILTYFDPTKKVRDPLTLVECHHFDDSIQSPVVVKIKLEALLLMDLHAHCSHNEVIGCLGGYYCRVTKTLYVLTTVPGSSIEDRFNQCELDSVSYVNSIEVIEKQNLKMVGWYHSHPKFSTKPSILDIQTQKCYQGIFLERYINEEKNKSINNKQEKINDNLSKDEQQQQPLEENERTFVGFIITPFLVQPIGQTLSSKSFTRYQPHSERSIGSKFIANNIPYDYHHRHDSSYCYFTPELNSILASTIKCFWASSPKYSKDSIRNNPQRAHCLVPYEIETTMIRDECFISSIANGLSQLCIKILSDNDEKEQQIVDLFQQFTRIGSIYINYLEKIIASLSHHLQNPKVNYLCTEEELARIRDQCVAILSQELARNRKIYGHTTRHRQVKRQWK</sequence>
<dbReference type="AlphaFoldDB" id="A0A922LC99"/>
<dbReference type="EMBL" id="ASGP02000001">
    <property type="protein sequence ID" value="KAH9526000.1"/>
    <property type="molecule type" value="Genomic_DNA"/>
</dbReference>
<evidence type="ECO:0000313" key="3">
    <source>
        <dbReference type="EMBL" id="KAH9526000.1"/>
    </source>
</evidence>
<accession>A0A922LC99</accession>
<name>A0A922LC99_DERFA</name>